<dbReference type="RefSeq" id="WP_218545487.1">
    <property type="nucleotide sequence ID" value="NZ_JAGSPD010000004.1"/>
</dbReference>
<name>A0A9X1F9B3_9FLAO</name>
<sequence length="326" mass="37393">MELQVVNSSRSNMIEEITPTQNKSPFIESNTKEINLSHLKRDCTIPVFAKDNEITISHQDFIEGVHQSARGVFSHQEFSIPSIRVSHIIKGRTPEAIRKPANELLPHEKTIYYERMAFTIDIPTIQESISGNTLSLSVGGVRAYNQENLYSKKSLEKFKVFVGFKNWVCTNLCISTDGFSGEIRASNMDELQNKVFKLLSSYSMEMHLEQMSTLEEQFLTETQFAQLLGKARLYNHLPKKLKNNLPDLIFNDGQLNKVARDYYEDESFCKDEEGNINLWNVYNLFTGANKSSYIDSFLERNVNAHNFTNSISEALKGNSSYHWFLS</sequence>
<gene>
    <name evidence="1" type="ORF">KCG49_07090</name>
</gene>
<proteinExistence type="predicted"/>
<organism evidence="1 2">
    <name type="scientific">Winogradskyella luteola</name>
    <dbReference type="NCBI Taxonomy" id="2828330"/>
    <lineage>
        <taxon>Bacteria</taxon>
        <taxon>Pseudomonadati</taxon>
        <taxon>Bacteroidota</taxon>
        <taxon>Flavobacteriia</taxon>
        <taxon>Flavobacteriales</taxon>
        <taxon>Flavobacteriaceae</taxon>
        <taxon>Winogradskyella</taxon>
    </lineage>
</organism>
<accession>A0A9X1F9B3</accession>
<dbReference type="AlphaFoldDB" id="A0A9X1F9B3"/>
<reference evidence="1" key="1">
    <citation type="submission" date="2021-04" db="EMBL/GenBank/DDBJ databases">
        <authorList>
            <person name="Pira H."/>
            <person name="Risdian C."/>
            <person name="Wink J."/>
        </authorList>
    </citation>
    <scope>NUCLEOTIDE SEQUENCE</scope>
    <source>
        <strain evidence="1">WHY3</strain>
    </source>
</reference>
<keyword evidence="2" id="KW-1185">Reference proteome</keyword>
<evidence type="ECO:0000313" key="1">
    <source>
        <dbReference type="EMBL" id="MBV7268948.1"/>
    </source>
</evidence>
<dbReference type="InterPro" id="IPR024353">
    <property type="entry name" value="DUF3871"/>
</dbReference>
<dbReference type="Pfam" id="PF12987">
    <property type="entry name" value="DUF3871"/>
    <property type="match status" value="1"/>
</dbReference>
<protein>
    <submittedName>
        <fullName evidence="1">DUF3871 family protein</fullName>
    </submittedName>
</protein>
<dbReference type="Proteomes" id="UP001138894">
    <property type="component" value="Unassembled WGS sequence"/>
</dbReference>
<evidence type="ECO:0000313" key="2">
    <source>
        <dbReference type="Proteomes" id="UP001138894"/>
    </source>
</evidence>
<dbReference type="EMBL" id="JAGSPD010000004">
    <property type="protein sequence ID" value="MBV7268948.1"/>
    <property type="molecule type" value="Genomic_DNA"/>
</dbReference>
<comment type="caution">
    <text evidence="1">The sequence shown here is derived from an EMBL/GenBank/DDBJ whole genome shotgun (WGS) entry which is preliminary data.</text>
</comment>